<keyword evidence="3" id="KW-0134">Cell wall</keyword>
<accession>A0AAV1DMU6</accession>
<dbReference type="PANTHER" id="PTHR31458:SF2">
    <property type="entry name" value="POLYGALACTURONASE 1 BETA-LIKE PROTEIN 2"/>
    <property type="match status" value="1"/>
</dbReference>
<keyword evidence="4" id="KW-0052">Apoplast</keyword>
<feature type="chain" id="PRO_5043505518" evidence="7">
    <location>
        <begin position="29"/>
        <end position="370"/>
    </location>
</feature>
<keyword evidence="6" id="KW-0325">Glycoprotein</keyword>
<keyword evidence="5 7" id="KW-0732">Signal</keyword>
<evidence type="ECO:0000256" key="1">
    <source>
        <dbReference type="ARBA" id="ARBA00004191"/>
    </source>
</evidence>
<dbReference type="PANTHER" id="PTHR31458">
    <property type="entry name" value="POLYGALACTURONASE 1 BETA-LIKE PROTEIN 2"/>
    <property type="match status" value="1"/>
</dbReference>
<evidence type="ECO:0000256" key="5">
    <source>
        <dbReference type="ARBA" id="ARBA00022729"/>
    </source>
</evidence>
<reference evidence="9" key="1">
    <citation type="submission" date="2023-03" db="EMBL/GenBank/DDBJ databases">
        <authorList>
            <person name="Julca I."/>
        </authorList>
    </citation>
    <scope>NUCLEOTIDE SEQUENCE</scope>
</reference>
<evidence type="ECO:0000313" key="9">
    <source>
        <dbReference type="EMBL" id="CAI9109185.1"/>
    </source>
</evidence>
<feature type="domain" description="BURP" evidence="8">
    <location>
        <begin position="155"/>
        <end position="369"/>
    </location>
</feature>
<keyword evidence="10" id="KW-1185">Reference proteome</keyword>
<dbReference type="AlphaFoldDB" id="A0AAV1DMU6"/>
<proteinExistence type="predicted"/>
<feature type="signal peptide" evidence="7">
    <location>
        <begin position="1"/>
        <end position="28"/>
    </location>
</feature>
<dbReference type="SMART" id="SM01045">
    <property type="entry name" value="BURP"/>
    <property type="match status" value="1"/>
</dbReference>
<evidence type="ECO:0000256" key="2">
    <source>
        <dbReference type="ARBA" id="ARBA00004271"/>
    </source>
</evidence>
<organism evidence="9 10">
    <name type="scientific">Oldenlandia corymbosa var. corymbosa</name>
    <dbReference type="NCBI Taxonomy" id="529605"/>
    <lineage>
        <taxon>Eukaryota</taxon>
        <taxon>Viridiplantae</taxon>
        <taxon>Streptophyta</taxon>
        <taxon>Embryophyta</taxon>
        <taxon>Tracheophyta</taxon>
        <taxon>Spermatophyta</taxon>
        <taxon>Magnoliopsida</taxon>
        <taxon>eudicotyledons</taxon>
        <taxon>Gunneridae</taxon>
        <taxon>Pentapetalae</taxon>
        <taxon>asterids</taxon>
        <taxon>lamiids</taxon>
        <taxon>Gentianales</taxon>
        <taxon>Rubiaceae</taxon>
        <taxon>Rubioideae</taxon>
        <taxon>Spermacoceae</taxon>
        <taxon>Hedyotis-Oldenlandia complex</taxon>
        <taxon>Oldenlandia</taxon>
    </lineage>
</organism>
<gene>
    <name evidence="9" type="ORF">OLC1_LOCUS17130</name>
</gene>
<keyword evidence="3" id="KW-0964">Secreted</keyword>
<dbReference type="GO" id="GO:0048046">
    <property type="term" value="C:apoplast"/>
    <property type="evidence" value="ECO:0007669"/>
    <property type="project" value="UniProtKB-SubCell"/>
</dbReference>
<evidence type="ECO:0000256" key="6">
    <source>
        <dbReference type="ARBA" id="ARBA00023180"/>
    </source>
</evidence>
<evidence type="ECO:0000313" key="10">
    <source>
        <dbReference type="Proteomes" id="UP001161247"/>
    </source>
</evidence>
<comment type="subcellular location">
    <subcellularLocation>
        <location evidence="1">Secreted</location>
        <location evidence="1">Cell wall</location>
    </subcellularLocation>
    <subcellularLocation>
        <location evidence="2">Secreted</location>
        <location evidence="2">Extracellular space</location>
        <location evidence="2">Apoplast</location>
    </subcellularLocation>
</comment>
<dbReference type="PROSITE" id="PS51277">
    <property type="entry name" value="BURP"/>
    <property type="match status" value="1"/>
</dbReference>
<dbReference type="InterPro" id="IPR051897">
    <property type="entry name" value="PG-associated_BURP"/>
</dbReference>
<dbReference type="EMBL" id="OX459123">
    <property type="protein sequence ID" value="CAI9109185.1"/>
    <property type="molecule type" value="Genomic_DNA"/>
</dbReference>
<dbReference type="Proteomes" id="UP001161247">
    <property type="component" value="Chromosome 6"/>
</dbReference>
<evidence type="ECO:0000256" key="7">
    <source>
        <dbReference type="SAM" id="SignalP"/>
    </source>
</evidence>
<sequence length="370" mass="41405">MDLTDSRSWSSLLLLAIIASSHFNVVLAEARGKDIGRNSAGNSPYTAKASLIRYWRNKVSSTSLPNPSFLNKASPLDAIQMAKFSEFADDQQLMSDQFSNFCKAAYLFCFHDEGTSLTNDSKEYSESAAGRFPDYRNLFRHYGPSAKEWVEPGTFFREKMLETGAVMPMPDIKDKMPKRSFLPPKILSKIPFSTTKIHELKKIFHSSPNNDDSRIFDDALSECERAPSAGETKWCSGSGEDMIDFATSLLGKNIAVRSIEGTRGSGENIMIGSVTRINDGRITKSVSCHQLLYPYLLYYCHSVPMVRVYEADILDPKSKSKINHGVAICHIDTSTWSQDHEAFVALGSGPGKIEVCHWIFENDFIWTISD</sequence>
<name>A0AAV1DMU6_OLDCO</name>
<dbReference type="Pfam" id="PF03181">
    <property type="entry name" value="BURP"/>
    <property type="match status" value="1"/>
</dbReference>
<evidence type="ECO:0000256" key="4">
    <source>
        <dbReference type="ARBA" id="ARBA00022523"/>
    </source>
</evidence>
<evidence type="ECO:0000256" key="3">
    <source>
        <dbReference type="ARBA" id="ARBA00022512"/>
    </source>
</evidence>
<dbReference type="InterPro" id="IPR004873">
    <property type="entry name" value="BURP_dom"/>
</dbReference>
<evidence type="ECO:0000259" key="8">
    <source>
        <dbReference type="PROSITE" id="PS51277"/>
    </source>
</evidence>
<protein>
    <submittedName>
        <fullName evidence="9">OLC1v1008960C2</fullName>
    </submittedName>
</protein>